<name>A0ABS4SD62_9BACI</name>
<dbReference type="Pfam" id="PF02812">
    <property type="entry name" value="ELFV_dehydrog_N"/>
    <property type="match status" value="1"/>
</dbReference>
<dbReference type="InterPro" id="IPR006097">
    <property type="entry name" value="Glu/Leu/Phe/Val/Trp_DH_dimer"/>
</dbReference>
<dbReference type="CDD" id="cd01075">
    <property type="entry name" value="NAD_bind_Leu_Phe_Val_DH"/>
    <property type="match status" value="1"/>
</dbReference>
<dbReference type="PRINTS" id="PR00082">
    <property type="entry name" value="GLFDHDRGNASE"/>
</dbReference>
<comment type="caution">
    <text evidence="6">The sequence shown here is derived from an EMBL/GenBank/DDBJ whole genome shotgun (WGS) entry which is preliminary data.</text>
</comment>
<dbReference type="InterPro" id="IPR016211">
    <property type="entry name" value="Glu/Phe/Leu/Val/Trp_DH_bac/arc"/>
</dbReference>
<dbReference type="PANTHER" id="PTHR42722">
    <property type="entry name" value="LEUCINE DEHYDROGENASE"/>
    <property type="match status" value="1"/>
</dbReference>
<evidence type="ECO:0000256" key="3">
    <source>
        <dbReference type="ARBA" id="ARBA00023027"/>
    </source>
</evidence>
<dbReference type="InterPro" id="IPR033524">
    <property type="entry name" value="Glu/Leu/Phe/Val_DH_AS"/>
</dbReference>
<proteinExistence type="inferred from homology"/>
<keyword evidence="2 4" id="KW-0560">Oxidoreductase</keyword>
<gene>
    <name evidence="6" type="ORF">J2Z81_002320</name>
</gene>
<accession>A0ABS4SD62</accession>
<dbReference type="PROSITE" id="PS00074">
    <property type="entry name" value="GLFV_DEHYDROGENASE"/>
    <property type="match status" value="1"/>
</dbReference>
<dbReference type="SMART" id="SM00839">
    <property type="entry name" value="ELFV_dehydrog"/>
    <property type="match status" value="1"/>
</dbReference>
<dbReference type="GO" id="GO:0050175">
    <property type="term" value="F:phenylalanine dehydrogenase activity"/>
    <property type="evidence" value="ECO:0007669"/>
    <property type="project" value="UniProtKB-EC"/>
</dbReference>
<comment type="similarity">
    <text evidence="1 4">Belongs to the Glu/Leu/Phe/Val dehydrogenases family.</text>
</comment>
<dbReference type="PIRSF" id="PIRSF000188">
    <property type="entry name" value="Phe_leu_dh"/>
    <property type="match status" value="1"/>
</dbReference>
<dbReference type="Gene3D" id="3.40.50.10860">
    <property type="entry name" value="Leucine Dehydrogenase, chain A, domain 1"/>
    <property type="match status" value="1"/>
</dbReference>
<organism evidence="6 7">
    <name type="scientific">Virgibacillus alimentarius</name>
    <dbReference type="NCBI Taxonomy" id="698769"/>
    <lineage>
        <taxon>Bacteria</taxon>
        <taxon>Bacillati</taxon>
        <taxon>Bacillota</taxon>
        <taxon>Bacilli</taxon>
        <taxon>Bacillales</taxon>
        <taxon>Bacillaceae</taxon>
        <taxon>Virgibacillus</taxon>
    </lineage>
</organism>
<dbReference type="EMBL" id="JAGIKX010000024">
    <property type="protein sequence ID" value="MBP2258337.1"/>
    <property type="molecule type" value="Genomic_DNA"/>
</dbReference>
<dbReference type="Gene3D" id="3.40.50.720">
    <property type="entry name" value="NAD(P)-binding Rossmann-like Domain"/>
    <property type="match status" value="1"/>
</dbReference>
<dbReference type="Proteomes" id="UP001519294">
    <property type="component" value="Unassembled WGS sequence"/>
</dbReference>
<protein>
    <submittedName>
        <fullName evidence="6">Phenylalanine dehydrogenase</fullName>
        <ecNumber evidence="6">1.4.1.20</ecNumber>
    </submittedName>
</protein>
<dbReference type="Pfam" id="PF00208">
    <property type="entry name" value="ELFV_dehydrog"/>
    <property type="match status" value="1"/>
</dbReference>
<evidence type="ECO:0000256" key="4">
    <source>
        <dbReference type="RuleBase" id="RU004417"/>
    </source>
</evidence>
<reference evidence="6 7" key="1">
    <citation type="submission" date="2021-03" db="EMBL/GenBank/DDBJ databases">
        <title>Genomic Encyclopedia of Type Strains, Phase IV (KMG-IV): sequencing the most valuable type-strain genomes for metagenomic binning, comparative biology and taxonomic classification.</title>
        <authorList>
            <person name="Goeker M."/>
        </authorList>
    </citation>
    <scope>NUCLEOTIDE SEQUENCE [LARGE SCALE GENOMIC DNA]</scope>
    <source>
        <strain evidence="6 7">DSM 25790</strain>
    </source>
</reference>
<dbReference type="SUPFAM" id="SSF53223">
    <property type="entry name" value="Aminoacid dehydrogenase-like, N-terminal domain"/>
    <property type="match status" value="1"/>
</dbReference>
<dbReference type="InterPro" id="IPR046346">
    <property type="entry name" value="Aminoacid_DH-like_N_sf"/>
</dbReference>
<dbReference type="InterPro" id="IPR006095">
    <property type="entry name" value="Glu/Leu/Phe/Val/Trp_DH"/>
</dbReference>
<evidence type="ECO:0000256" key="1">
    <source>
        <dbReference type="ARBA" id="ARBA00006382"/>
    </source>
</evidence>
<evidence type="ECO:0000256" key="2">
    <source>
        <dbReference type="ARBA" id="ARBA00023002"/>
    </source>
</evidence>
<sequence length="380" mass="41818">MEIKKVAMNKNDLDRMEKMAGHEQVMFCNDPSVGLKAIIAIHDTTLGPALGGTRMYPYATVDKALEDVLRLSEGMTYKCAAADIDFGGGKAVIIGNPKTDKTAALLRSFGQYVDSFNGRFYTGTDMGTTMNDFIQVSKETNFVTGIPEVYGGGGDSSIPTSQGVIYSLQATSQYLSGSRELGGKTYAIQGLGKVGFKVASYLLEIGANVFVTDVHEDVLEKIKRKANNLKGSVTVVNSDDIYGVDADIFIPCAMGGVINDHTIEQLRVKSIVGSANNQLRSTKHAKDLHNKGILYAPDYIVNSAGLIQVADELYEPNKDRVLLKTKEIYQSLLEIYQQAAVEGMNTLEAANHKCRQKIEEQQHRNHFFSRGRRPKWNIRE</sequence>
<dbReference type="PANTHER" id="PTHR42722:SF1">
    <property type="entry name" value="VALINE DEHYDROGENASE"/>
    <property type="match status" value="1"/>
</dbReference>
<evidence type="ECO:0000313" key="6">
    <source>
        <dbReference type="EMBL" id="MBP2258337.1"/>
    </source>
</evidence>
<evidence type="ECO:0000259" key="5">
    <source>
        <dbReference type="SMART" id="SM00839"/>
    </source>
</evidence>
<dbReference type="InterPro" id="IPR036291">
    <property type="entry name" value="NAD(P)-bd_dom_sf"/>
</dbReference>
<keyword evidence="7" id="KW-1185">Reference proteome</keyword>
<dbReference type="SUPFAM" id="SSF51735">
    <property type="entry name" value="NAD(P)-binding Rossmann-fold domains"/>
    <property type="match status" value="1"/>
</dbReference>
<dbReference type="InterPro" id="IPR006096">
    <property type="entry name" value="Glu/Leu/Phe/Val/Trp_DH_C"/>
</dbReference>
<keyword evidence="3" id="KW-0520">NAD</keyword>
<dbReference type="EC" id="1.4.1.20" evidence="6"/>
<feature type="domain" description="Glutamate/phenylalanine/leucine/valine/L-tryptophan dehydrogenase C-terminal" evidence="5">
    <location>
        <begin position="157"/>
        <end position="366"/>
    </location>
</feature>
<evidence type="ECO:0000313" key="7">
    <source>
        <dbReference type="Proteomes" id="UP001519294"/>
    </source>
</evidence>
<dbReference type="RefSeq" id="WP_226371387.1">
    <property type="nucleotide sequence ID" value="NZ_JAGIKX010000024.1"/>
</dbReference>